<dbReference type="SUPFAM" id="SSF46565">
    <property type="entry name" value="Chaperone J-domain"/>
    <property type="match status" value="1"/>
</dbReference>
<evidence type="ECO:0000256" key="2">
    <source>
        <dbReference type="ARBA" id="ARBA00023186"/>
    </source>
</evidence>
<protein>
    <recommendedName>
        <fullName evidence="3">J domain-containing protein</fullName>
    </recommendedName>
</protein>
<dbReference type="Pfam" id="PF07743">
    <property type="entry name" value="HSCB_C"/>
    <property type="match status" value="1"/>
</dbReference>
<dbReference type="InterPro" id="IPR036869">
    <property type="entry name" value="J_dom_sf"/>
</dbReference>
<comment type="similarity">
    <text evidence="1">Belongs to the HscB family.</text>
</comment>
<geneLocation type="mitochondrion" evidence="5"/>
<dbReference type="GO" id="GO:0051259">
    <property type="term" value="P:protein complex oligomerization"/>
    <property type="evidence" value="ECO:0007669"/>
    <property type="project" value="InterPro"/>
</dbReference>
<dbReference type="EMBL" id="OVEO01000010">
    <property type="protein sequence ID" value="SPQ98900.1"/>
    <property type="molecule type" value="Genomic_DNA"/>
</dbReference>
<dbReference type="GO" id="GO:0005739">
    <property type="term" value="C:mitochondrion"/>
    <property type="evidence" value="ECO:0007669"/>
    <property type="project" value="TreeGrafter"/>
</dbReference>
<keyword evidence="5" id="KW-0496">Mitochondrion</keyword>
<name>A0A0G4J389_PLABS</name>
<dbReference type="OMA" id="CRCIQPV"/>
<dbReference type="InterPro" id="IPR004640">
    <property type="entry name" value="HscB"/>
</dbReference>
<evidence type="ECO:0000313" key="5">
    <source>
        <dbReference type="EMBL" id="SPQ98900.1"/>
    </source>
</evidence>
<gene>
    <name evidence="4" type="ORF">PBRA_002310</name>
    <name evidence="5" type="ORF">PLBR_LOCUS6115</name>
</gene>
<keyword evidence="6" id="KW-1185">Reference proteome</keyword>
<dbReference type="EMBL" id="CDSF01000122">
    <property type="protein sequence ID" value="CEP02045.1"/>
    <property type="molecule type" value="Genomic_DNA"/>
</dbReference>
<dbReference type="GO" id="GO:0044571">
    <property type="term" value="P:[2Fe-2S] cluster assembly"/>
    <property type="evidence" value="ECO:0007669"/>
    <property type="project" value="InterPro"/>
</dbReference>
<dbReference type="STRING" id="37360.A0A0G4J389"/>
<dbReference type="InterPro" id="IPR036386">
    <property type="entry name" value="HscB_C_sf"/>
</dbReference>
<organism evidence="4 6">
    <name type="scientific">Plasmodiophora brassicae</name>
    <name type="common">Clubroot disease agent</name>
    <dbReference type="NCBI Taxonomy" id="37360"/>
    <lineage>
        <taxon>Eukaryota</taxon>
        <taxon>Sar</taxon>
        <taxon>Rhizaria</taxon>
        <taxon>Endomyxa</taxon>
        <taxon>Phytomyxea</taxon>
        <taxon>Plasmodiophorida</taxon>
        <taxon>Plasmodiophoridae</taxon>
        <taxon>Plasmodiophora</taxon>
    </lineage>
</organism>
<dbReference type="InterPro" id="IPR001623">
    <property type="entry name" value="DnaJ_domain"/>
</dbReference>
<dbReference type="PROSITE" id="PS50076">
    <property type="entry name" value="DNAJ_2"/>
    <property type="match status" value="1"/>
</dbReference>
<dbReference type="SUPFAM" id="SSF47144">
    <property type="entry name" value="HSC20 (HSCB), C-terminal oligomerisation domain"/>
    <property type="match status" value="1"/>
</dbReference>
<accession>A0A0G4J389</accession>
<dbReference type="AlphaFoldDB" id="A0A0G4J389"/>
<dbReference type="PANTHER" id="PTHR14021">
    <property type="entry name" value="IRON-SULFUR CLUSTER CO-CHAPERONE PROTEIN HSCB"/>
    <property type="match status" value="1"/>
</dbReference>
<evidence type="ECO:0000313" key="6">
    <source>
        <dbReference type="Proteomes" id="UP000039324"/>
    </source>
</evidence>
<dbReference type="InterPro" id="IPR009073">
    <property type="entry name" value="HscB_oligo_C"/>
</dbReference>
<sequence>MLIRRLPRRLLPLSSSARQPFSSLGRVDLSAQRRECRQRHSGGDPFICWKCEHHLKCPVAFCPGCKTIQPPPQKKNVFQILGVEESFDVDLSKLSERYKQMQKSIHPDRFSNATDAEQKISSQYSAELSNAHRTIADPVQRAQALLHIKGVGIGESESVSDPKFLGEVLETRERIESGDPADLDDIRRETVDLLIADQDDFRAAYESGDLSRARDATMRMIYRSNVLSVICKRQPVT</sequence>
<evidence type="ECO:0000259" key="3">
    <source>
        <dbReference type="PROSITE" id="PS50076"/>
    </source>
</evidence>
<dbReference type="Proteomes" id="UP000290189">
    <property type="component" value="Unassembled WGS sequence"/>
</dbReference>
<dbReference type="Proteomes" id="UP000039324">
    <property type="component" value="Unassembled WGS sequence"/>
</dbReference>
<evidence type="ECO:0000313" key="4">
    <source>
        <dbReference type="EMBL" id="CEP02045.1"/>
    </source>
</evidence>
<feature type="domain" description="J" evidence="3">
    <location>
        <begin position="76"/>
        <end position="150"/>
    </location>
</feature>
<dbReference type="GO" id="GO:0051087">
    <property type="term" value="F:protein-folding chaperone binding"/>
    <property type="evidence" value="ECO:0007669"/>
    <property type="project" value="InterPro"/>
</dbReference>
<evidence type="ECO:0000256" key="1">
    <source>
        <dbReference type="ARBA" id="ARBA00010476"/>
    </source>
</evidence>
<reference evidence="4 6" key="1">
    <citation type="submission" date="2015-02" db="EMBL/GenBank/DDBJ databases">
        <authorList>
            <person name="Chooi Y.-H."/>
        </authorList>
    </citation>
    <scope>NUCLEOTIDE SEQUENCE [LARGE SCALE GENOMIC DNA]</scope>
    <source>
        <strain evidence="4">E3</strain>
    </source>
</reference>
<dbReference type="PANTHER" id="PTHR14021:SF15">
    <property type="entry name" value="IRON-SULFUR CLUSTER CO-CHAPERONE PROTEIN HSCB"/>
    <property type="match status" value="1"/>
</dbReference>
<dbReference type="NCBIfam" id="TIGR00714">
    <property type="entry name" value="hscB"/>
    <property type="match status" value="1"/>
</dbReference>
<reference evidence="5 7" key="2">
    <citation type="submission" date="2018-03" db="EMBL/GenBank/DDBJ databases">
        <authorList>
            <person name="Fogelqvist J."/>
        </authorList>
    </citation>
    <scope>NUCLEOTIDE SEQUENCE [LARGE SCALE GENOMIC DNA]</scope>
</reference>
<dbReference type="GO" id="GO:0001671">
    <property type="term" value="F:ATPase activator activity"/>
    <property type="evidence" value="ECO:0007669"/>
    <property type="project" value="InterPro"/>
</dbReference>
<evidence type="ECO:0000313" key="7">
    <source>
        <dbReference type="Proteomes" id="UP000290189"/>
    </source>
</evidence>
<dbReference type="Gene3D" id="1.10.287.110">
    <property type="entry name" value="DnaJ domain"/>
    <property type="match status" value="1"/>
</dbReference>
<keyword evidence="2" id="KW-0143">Chaperone</keyword>
<dbReference type="Gene3D" id="1.20.1280.20">
    <property type="entry name" value="HscB, C-terminal domain"/>
    <property type="match status" value="1"/>
</dbReference>
<dbReference type="OrthoDB" id="448954at2759"/>
<dbReference type="SMART" id="SM00271">
    <property type="entry name" value="DnaJ"/>
    <property type="match status" value="1"/>
</dbReference>
<proteinExistence type="inferred from homology"/>